<dbReference type="Pfam" id="PF03232">
    <property type="entry name" value="COQ7"/>
    <property type="match status" value="1"/>
</dbReference>
<keyword evidence="6 9" id="KW-0408">Iron</keyword>
<evidence type="ECO:0000256" key="7">
    <source>
        <dbReference type="ARBA" id="ARBA00023033"/>
    </source>
</evidence>
<feature type="binding site" evidence="9">
    <location>
        <position position="60"/>
    </location>
    <ligand>
        <name>Fe cation</name>
        <dbReference type="ChEBI" id="CHEBI:24875"/>
        <label>1</label>
    </ligand>
</feature>
<dbReference type="SUPFAM" id="SSF47240">
    <property type="entry name" value="Ferritin-like"/>
    <property type="match status" value="1"/>
</dbReference>
<dbReference type="PANTHER" id="PTHR11237">
    <property type="entry name" value="COENZYME Q10 BIOSYNTHESIS PROTEIN 7"/>
    <property type="match status" value="1"/>
</dbReference>
<dbReference type="RefSeq" id="WP_083503969.1">
    <property type="nucleotide sequence ID" value="NZ_DAIOMV010000012.1"/>
</dbReference>
<dbReference type="PANTHER" id="PTHR11237:SF4">
    <property type="entry name" value="5-DEMETHOXYUBIQUINONE HYDROXYLASE, MITOCHONDRIAL"/>
    <property type="match status" value="1"/>
</dbReference>
<evidence type="ECO:0000256" key="9">
    <source>
        <dbReference type="HAMAP-Rule" id="MF_01658"/>
    </source>
</evidence>
<feature type="binding site" evidence="9">
    <location>
        <position position="93"/>
    </location>
    <ligand>
        <name>Fe cation</name>
        <dbReference type="ChEBI" id="CHEBI:24875"/>
        <label>1</label>
    </ligand>
</feature>
<dbReference type="AlphaFoldDB" id="A0A0W0ZKB7"/>
<dbReference type="OrthoDB" id="5192789at2"/>
<comment type="subcellular location">
    <subcellularLocation>
        <location evidence="9">Cell membrane</location>
        <topology evidence="9">Peripheral membrane protein</topology>
    </subcellularLocation>
</comment>
<keyword evidence="4 9" id="KW-0479">Metal-binding</keyword>
<keyword evidence="5 9" id="KW-0560">Oxidoreductase</keyword>
<dbReference type="GO" id="GO:0005886">
    <property type="term" value="C:plasma membrane"/>
    <property type="evidence" value="ECO:0007669"/>
    <property type="project" value="UniProtKB-SubCell"/>
</dbReference>
<evidence type="ECO:0000256" key="2">
    <source>
        <dbReference type="ARBA" id="ARBA00022475"/>
    </source>
</evidence>
<comment type="similarity">
    <text evidence="9">Belongs to the COQ7 family.</text>
</comment>
<name>A0A0W0ZKB7_9GAMM</name>
<protein>
    <recommendedName>
        <fullName evidence="9">3-demethoxyubiquinol 3-hydroxylase</fullName>
        <shortName evidence="9">DMQ hydroxylase</shortName>
        <ecNumber evidence="9">1.14.99.60</ecNumber>
    </recommendedName>
    <alternativeName>
        <fullName evidence="9">2-nonaprenyl-3-methyl-6-methoxy-1,4-benzoquinol hydroxylase</fullName>
    </alternativeName>
</protein>
<dbReference type="EMBL" id="LNYY01000019">
    <property type="protein sequence ID" value="KTD69505.1"/>
    <property type="molecule type" value="Genomic_DNA"/>
</dbReference>
<evidence type="ECO:0000256" key="1">
    <source>
        <dbReference type="ARBA" id="ARBA00004749"/>
    </source>
</evidence>
<dbReference type="EC" id="1.14.99.60" evidence="9"/>
<feature type="binding site" evidence="9">
    <location>
        <position position="90"/>
    </location>
    <ligand>
        <name>Fe cation</name>
        <dbReference type="ChEBI" id="CHEBI:24875"/>
        <label>2</label>
    </ligand>
</feature>
<gene>
    <name evidence="9" type="primary">coq7</name>
    <name evidence="10" type="ORF">Lste_2663</name>
</gene>
<feature type="binding site" evidence="9">
    <location>
        <position position="142"/>
    </location>
    <ligand>
        <name>Fe cation</name>
        <dbReference type="ChEBI" id="CHEBI:24875"/>
        <label>2</label>
    </ligand>
</feature>
<dbReference type="UniPathway" id="UPA00232"/>
<evidence type="ECO:0000256" key="3">
    <source>
        <dbReference type="ARBA" id="ARBA00022688"/>
    </source>
</evidence>
<dbReference type="HAMAP" id="MF_01658">
    <property type="entry name" value="COQ7"/>
    <property type="match status" value="1"/>
</dbReference>
<keyword evidence="8 9" id="KW-0472">Membrane</keyword>
<keyword evidence="7 9" id="KW-0503">Monooxygenase</keyword>
<evidence type="ECO:0000313" key="10">
    <source>
        <dbReference type="EMBL" id="KTD69505.1"/>
    </source>
</evidence>
<reference evidence="10 11" key="1">
    <citation type="submission" date="2015-11" db="EMBL/GenBank/DDBJ databases">
        <title>Genomic analysis of 38 Legionella species identifies large and diverse effector repertoires.</title>
        <authorList>
            <person name="Burstein D."/>
            <person name="Amaro F."/>
            <person name="Zusman T."/>
            <person name="Lifshitz Z."/>
            <person name="Cohen O."/>
            <person name="Gilbert J.A."/>
            <person name="Pupko T."/>
            <person name="Shuman H.A."/>
            <person name="Segal G."/>
        </authorList>
    </citation>
    <scope>NUCLEOTIDE SEQUENCE [LARGE SCALE GENOMIC DNA]</scope>
    <source>
        <strain evidence="10 11">IMVS3376</strain>
    </source>
</reference>
<comment type="cofactor">
    <cofactor evidence="9">
        <name>Fe cation</name>
        <dbReference type="ChEBI" id="CHEBI:24875"/>
    </cofactor>
    <text evidence="9">Binds 2 iron ions per subunit.</text>
</comment>
<dbReference type="STRING" id="947033.Lste_2663"/>
<feature type="binding site" evidence="9">
    <location>
        <position position="177"/>
    </location>
    <ligand>
        <name>Fe cation</name>
        <dbReference type="ChEBI" id="CHEBI:24875"/>
        <label>2</label>
    </ligand>
</feature>
<evidence type="ECO:0000256" key="8">
    <source>
        <dbReference type="ARBA" id="ARBA00023136"/>
    </source>
</evidence>
<comment type="function">
    <text evidence="9">Catalyzes the hydroxylation of 2-nonaprenyl-3-methyl-6-methoxy-1,4-benzoquinol during ubiquinone biosynthesis.</text>
</comment>
<dbReference type="GO" id="GO:0008682">
    <property type="term" value="F:3-demethoxyubiquinol 3-hydroxylase activity"/>
    <property type="evidence" value="ECO:0007669"/>
    <property type="project" value="UniProtKB-EC"/>
</dbReference>
<feature type="binding site" evidence="9">
    <location>
        <position position="174"/>
    </location>
    <ligand>
        <name>Fe cation</name>
        <dbReference type="ChEBI" id="CHEBI:24875"/>
        <label>2</label>
    </ligand>
</feature>
<keyword evidence="11" id="KW-1185">Reference proteome</keyword>
<feature type="binding site" evidence="9">
    <location>
        <position position="174"/>
    </location>
    <ligand>
        <name>Fe cation</name>
        <dbReference type="ChEBI" id="CHEBI:24875"/>
        <label>1</label>
    </ligand>
</feature>
<comment type="catalytic activity">
    <reaction evidence="9">
        <text>a 5-methoxy-2-methyl-3-(all-trans-polyprenyl)benzene-1,4-diol + AH2 + O2 = a 3-demethylubiquinol + A + H2O</text>
        <dbReference type="Rhea" id="RHEA:50908"/>
        <dbReference type="Rhea" id="RHEA-COMP:10859"/>
        <dbReference type="Rhea" id="RHEA-COMP:10914"/>
        <dbReference type="ChEBI" id="CHEBI:13193"/>
        <dbReference type="ChEBI" id="CHEBI:15377"/>
        <dbReference type="ChEBI" id="CHEBI:15379"/>
        <dbReference type="ChEBI" id="CHEBI:17499"/>
        <dbReference type="ChEBI" id="CHEBI:84167"/>
        <dbReference type="ChEBI" id="CHEBI:84422"/>
        <dbReference type="EC" id="1.14.99.60"/>
    </reaction>
</comment>
<sequence length="211" mass="23316">MNNVLDTLISEVDNALRTLFPPAQRMSARPSPAEQLADTNLSSKEKKHIAGLMRVNHAGEVCAQALYQGQALTAQLTHIKKQMSDAAAEETDHLAWCEMRLAELNSKPSILNPFWYGGSMLLGAIAGFAGDKISLGFVVETERQVSAHLQRHLDNLPEHDKKSQAILVKMKEDEEHHAATALNAGAIELPYPVKQLMRIVSKLMTKSSYYV</sequence>
<dbReference type="NCBIfam" id="NF033656">
    <property type="entry name" value="DMQ_monoox_COQ7"/>
    <property type="match status" value="1"/>
</dbReference>
<comment type="caution">
    <text evidence="10">The sequence shown here is derived from an EMBL/GenBank/DDBJ whole genome shotgun (WGS) entry which is preliminary data.</text>
</comment>
<evidence type="ECO:0000313" key="11">
    <source>
        <dbReference type="Proteomes" id="UP000054926"/>
    </source>
</evidence>
<dbReference type="GO" id="GO:0006744">
    <property type="term" value="P:ubiquinone biosynthetic process"/>
    <property type="evidence" value="ECO:0007669"/>
    <property type="project" value="UniProtKB-UniRule"/>
</dbReference>
<dbReference type="Gene3D" id="1.20.1260.10">
    <property type="match status" value="1"/>
</dbReference>
<dbReference type="Proteomes" id="UP000054926">
    <property type="component" value="Unassembled WGS sequence"/>
</dbReference>
<dbReference type="InterPro" id="IPR047809">
    <property type="entry name" value="COQ7_proteobact"/>
</dbReference>
<proteinExistence type="inferred from homology"/>
<dbReference type="InterPro" id="IPR009078">
    <property type="entry name" value="Ferritin-like_SF"/>
</dbReference>
<feature type="binding site" evidence="9">
    <location>
        <position position="90"/>
    </location>
    <ligand>
        <name>Fe cation</name>
        <dbReference type="ChEBI" id="CHEBI:24875"/>
        <label>1</label>
    </ligand>
</feature>
<comment type="pathway">
    <text evidence="1 9">Cofactor biosynthesis; ubiquinone biosynthesis.</text>
</comment>
<dbReference type="CDD" id="cd01042">
    <property type="entry name" value="DMQH"/>
    <property type="match status" value="1"/>
</dbReference>
<accession>A0A0W0ZKB7</accession>
<keyword evidence="10" id="KW-0830">Ubiquinone</keyword>
<dbReference type="GO" id="GO:0046872">
    <property type="term" value="F:metal ion binding"/>
    <property type="evidence" value="ECO:0007669"/>
    <property type="project" value="UniProtKB-KW"/>
</dbReference>
<evidence type="ECO:0000256" key="6">
    <source>
        <dbReference type="ARBA" id="ARBA00023004"/>
    </source>
</evidence>
<keyword evidence="3 9" id="KW-0831">Ubiquinone biosynthesis</keyword>
<dbReference type="InterPro" id="IPR011566">
    <property type="entry name" value="Ubq_synth_Coq7"/>
</dbReference>
<evidence type="ECO:0000256" key="4">
    <source>
        <dbReference type="ARBA" id="ARBA00022723"/>
    </source>
</evidence>
<dbReference type="InterPro" id="IPR012347">
    <property type="entry name" value="Ferritin-like"/>
</dbReference>
<keyword evidence="2 9" id="KW-1003">Cell membrane</keyword>
<organism evidence="10 11">
    <name type="scientific">Legionella steelei</name>
    <dbReference type="NCBI Taxonomy" id="947033"/>
    <lineage>
        <taxon>Bacteria</taxon>
        <taxon>Pseudomonadati</taxon>
        <taxon>Pseudomonadota</taxon>
        <taxon>Gammaproteobacteria</taxon>
        <taxon>Legionellales</taxon>
        <taxon>Legionellaceae</taxon>
        <taxon>Legionella</taxon>
    </lineage>
</organism>
<evidence type="ECO:0000256" key="5">
    <source>
        <dbReference type="ARBA" id="ARBA00023002"/>
    </source>
</evidence>
<dbReference type="PATRIC" id="fig|947033.5.peg.2828"/>